<proteinExistence type="predicted"/>
<organism evidence="1">
    <name type="scientific">Daucus carota subsp. sativus</name>
    <name type="common">Carrot</name>
    <dbReference type="NCBI Taxonomy" id="79200"/>
    <lineage>
        <taxon>Eukaryota</taxon>
        <taxon>Viridiplantae</taxon>
        <taxon>Streptophyta</taxon>
        <taxon>Embryophyta</taxon>
        <taxon>Tracheophyta</taxon>
        <taxon>Spermatophyta</taxon>
        <taxon>Magnoliopsida</taxon>
        <taxon>eudicotyledons</taxon>
        <taxon>Gunneridae</taxon>
        <taxon>Pentapetalae</taxon>
        <taxon>asterids</taxon>
        <taxon>campanulids</taxon>
        <taxon>Apiales</taxon>
        <taxon>Apiaceae</taxon>
        <taxon>Apioideae</taxon>
        <taxon>Scandiceae</taxon>
        <taxon>Daucinae</taxon>
        <taxon>Daucus</taxon>
        <taxon>Daucus sect. Daucus</taxon>
    </lineage>
</organism>
<protein>
    <submittedName>
        <fullName evidence="1">Uncharacterized protein</fullName>
    </submittedName>
</protein>
<accession>A0A162AJU1</accession>
<dbReference type="Gramene" id="KZN02123">
    <property type="protein sequence ID" value="KZN02123"/>
    <property type="gene ID" value="DCAR_010877"/>
</dbReference>
<dbReference type="AlphaFoldDB" id="A0A162AJU1"/>
<dbReference type="EMBL" id="CP093345">
    <property type="protein sequence ID" value="WOG93070.1"/>
    <property type="molecule type" value="Genomic_DNA"/>
</dbReference>
<evidence type="ECO:0000313" key="1">
    <source>
        <dbReference type="EMBL" id="KZN02123.1"/>
    </source>
</evidence>
<gene>
    <name evidence="1" type="ORF">DCAR_010877</name>
    <name evidence="2" type="ORF">DCAR_0312351</name>
</gene>
<name>A0A162AJU1_DAUCS</name>
<sequence length="96" mass="10364">MAMHWIPPPQGSLKINVHGVALCIPSPHTKDSRMALALFDQLEILALGQVAGPQMTKTDVDSDEEQHDLDGVVEEQFQDGGAANPGLLFMVEADLD</sequence>
<keyword evidence="3" id="KW-1185">Reference proteome</keyword>
<reference evidence="1" key="1">
    <citation type="journal article" date="2016" name="Nat. Genet.">
        <title>A high-quality carrot genome assembly provides new insights into carotenoid accumulation and asterid genome evolution.</title>
        <authorList>
            <person name="Iorizzo M."/>
            <person name="Ellison S."/>
            <person name="Senalik D."/>
            <person name="Zeng P."/>
            <person name="Satapoomin P."/>
            <person name="Huang J."/>
            <person name="Bowman M."/>
            <person name="Iovene M."/>
            <person name="Sanseverino W."/>
            <person name="Cavagnaro P."/>
            <person name="Yildiz M."/>
            <person name="Macko-Podgorni A."/>
            <person name="Moranska E."/>
            <person name="Grzebelus E."/>
            <person name="Grzebelus D."/>
            <person name="Ashrafi H."/>
            <person name="Zheng Z."/>
            <person name="Cheng S."/>
            <person name="Spooner D."/>
            <person name="Van Deynze A."/>
            <person name="Simon P."/>
        </authorList>
    </citation>
    <scope>NUCLEOTIDE SEQUENCE [LARGE SCALE GENOMIC DNA]</scope>
    <source>
        <tissue evidence="1">Leaf</tissue>
    </source>
</reference>
<evidence type="ECO:0000313" key="2">
    <source>
        <dbReference type="EMBL" id="WOG93070.1"/>
    </source>
</evidence>
<dbReference type="Proteomes" id="UP000077755">
    <property type="component" value="Chromosome 3"/>
</dbReference>
<reference evidence="2" key="2">
    <citation type="submission" date="2022-03" db="EMBL/GenBank/DDBJ databases">
        <title>Draft title - Genomic analysis of global carrot germplasm unveils the trajectory of domestication and the origin of high carotenoid orange carrot.</title>
        <authorList>
            <person name="Iorizzo M."/>
            <person name="Ellison S."/>
            <person name="Senalik D."/>
            <person name="Macko-Podgorni A."/>
            <person name="Grzebelus D."/>
            <person name="Bostan H."/>
            <person name="Rolling W."/>
            <person name="Curaba J."/>
            <person name="Simon P."/>
        </authorList>
    </citation>
    <scope>NUCLEOTIDE SEQUENCE</scope>
    <source>
        <tissue evidence="2">Leaf</tissue>
    </source>
</reference>
<dbReference type="EMBL" id="LNRQ01000003">
    <property type="protein sequence ID" value="KZN02123.1"/>
    <property type="molecule type" value="Genomic_DNA"/>
</dbReference>
<evidence type="ECO:0000313" key="3">
    <source>
        <dbReference type="Proteomes" id="UP000077755"/>
    </source>
</evidence>